<organism evidence="1 2">
    <name type="scientific">Microbulbifer celer</name>
    <dbReference type="NCBI Taxonomy" id="435905"/>
    <lineage>
        <taxon>Bacteria</taxon>
        <taxon>Pseudomonadati</taxon>
        <taxon>Pseudomonadota</taxon>
        <taxon>Gammaproteobacteria</taxon>
        <taxon>Cellvibrionales</taxon>
        <taxon>Microbulbiferaceae</taxon>
        <taxon>Microbulbifer</taxon>
    </lineage>
</organism>
<dbReference type="Proteomes" id="UP001597264">
    <property type="component" value="Unassembled WGS sequence"/>
</dbReference>
<dbReference type="GO" id="GO:0016787">
    <property type="term" value="F:hydrolase activity"/>
    <property type="evidence" value="ECO:0007669"/>
    <property type="project" value="UniProtKB-KW"/>
</dbReference>
<accession>A0ABW3UAS9</accession>
<sequence length="562" mass="65740">MSLSEQLSRIRPLVARNLQHRKPPYCLFFSLCNGVQRATVLHVTGATVEETWQRGARQVQQVKQKAKIDYQWLRVDWVRESIEISWQELLERLKNTKRNYFRFGLAFDKQLDIAFLEQEINGNAMLYGGNKIAHATINEKNIRAYARKRFGLDLNLQSCAENPVYLLNTQGIFSKGAEPLKILYATGRNAGRRIIKNLDDETVYELIDSASQYLTRQVRKSGLFNYGWHPCFDRSIATYNNLRHASTTYAMLESWEVTKDASLKTAIDRALHQLTTELIKTVPLPDGSHAAFLVDQHQEIKLGGNAVCLLALVKYSELTGDDQYLSLMELLAIGIQKMQNVSTGQFAHVLNYPDLTIKEFFRIIYYDGEAAFGLIRLYGLTRDPRWLNTVEKAFDYFIQSNHWKAHDHWLSYCVNEITRYRPEEKYYRFGIQNVAGYLDFVEKRITTFPTLLELMMAAEKMICRMKSENQFPGLLELLDEQKFYHALECRAHYLLNGHFWPEYAMYFKNPEKILGSFFIRHHSFRVRIDDVEHYLSGFIAYRNYLIEKQKTVTKDLEHERPH</sequence>
<keyword evidence="1" id="KW-0378">Hydrolase</keyword>
<comment type="caution">
    <text evidence="1">The sequence shown here is derived from an EMBL/GenBank/DDBJ whole genome shotgun (WGS) entry which is preliminary data.</text>
</comment>
<dbReference type="EMBL" id="JBHTLR010000023">
    <property type="protein sequence ID" value="MFD1218048.1"/>
    <property type="molecule type" value="Genomic_DNA"/>
</dbReference>
<dbReference type="InterPro" id="IPR008928">
    <property type="entry name" value="6-hairpin_glycosidase_sf"/>
</dbReference>
<keyword evidence="2" id="KW-1185">Reference proteome</keyword>
<evidence type="ECO:0000313" key="1">
    <source>
        <dbReference type="EMBL" id="MFD1218048.1"/>
    </source>
</evidence>
<dbReference type="SUPFAM" id="SSF48208">
    <property type="entry name" value="Six-hairpin glycosidases"/>
    <property type="match status" value="1"/>
</dbReference>
<proteinExistence type="predicted"/>
<protein>
    <submittedName>
        <fullName evidence="1">Glycoside hydrolase family 127 protein</fullName>
    </submittedName>
</protein>
<name>A0ABW3UAS9_9GAMM</name>
<gene>
    <name evidence="1" type="ORF">ACFQ2X_15690</name>
</gene>
<reference evidence="2" key="1">
    <citation type="journal article" date="2019" name="Int. J. Syst. Evol. Microbiol.">
        <title>The Global Catalogue of Microorganisms (GCM) 10K type strain sequencing project: providing services to taxonomists for standard genome sequencing and annotation.</title>
        <authorList>
            <consortium name="The Broad Institute Genomics Platform"/>
            <consortium name="The Broad Institute Genome Sequencing Center for Infectious Disease"/>
            <person name="Wu L."/>
            <person name="Ma J."/>
        </authorList>
    </citation>
    <scope>NUCLEOTIDE SEQUENCE [LARGE SCALE GENOMIC DNA]</scope>
    <source>
        <strain evidence="2">CCUG 54356</strain>
    </source>
</reference>
<evidence type="ECO:0000313" key="2">
    <source>
        <dbReference type="Proteomes" id="UP001597264"/>
    </source>
</evidence>
<dbReference type="RefSeq" id="WP_230434807.1">
    <property type="nucleotide sequence ID" value="NZ_CP087715.1"/>
</dbReference>